<protein>
    <submittedName>
        <fullName evidence="8">ABC transporter ATP-binding protein</fullName>
    </submittedName>
</protein>
<evidence type="ECO:0000256" key="2">
    <source>
        <dbReference type="ARBA" id="ARBA00022448"/>
    </source>
</evidence>
<evidence type="ECO:0000256" key="1">
    <source>
        <dbReference type="ARBA" id="ARBA00005417"/>
    </source>
</evidence>
<dbReference type="GO" id="GO:0005524">
    <property type="term" value="F:ATP binding"/>
    <property type="evidence" value="ECO:0007669"/>
    <property type="project" value="UniProtKB-KW"/>
</dbReference>
<keyword evidence="3" id="KW-0762">Sugar transport</keyword>
<evidence type="ECO:0000313" key="8">
    <source>
        <dbReference type="EMBL" id="MCO6052196.1"/>
    </source>
</evidence>
<comment type="caution">
    <text evidence="8">The sequence shown here is derived from an EMBL/GenBank/DDBJ whole genome shotgun (WGS) entry which is preliminary data.</text>
</comment>
<sequence>MDGSTAILTLQGIAKRFGDKEALKSVDLSVAPGEVHVVCGENGAGKSTLMNILAGIHQADAGTISLRGMPVSIPDPIAASRLGIGMVHQHFKLVPSMSVAENLYLGRNPRKYLVFSNRAEMERRAAELIARYRFDLDPRAPVGRLSVGQRQRVEILKALAFDAEILILDEPTAVLTPPEVGELLDVIANLRERGRTVLFITHKLREVKAVADHVSVLRHGESVGTHLAAEVSEADIARAMVGRQVFLSGRGADADKPRTFGPALLELENVSVSNASGRRLLDAVSLAVRAGEVVGIAGVDGNGQTELAEAIAGLLPIQAGTVRLNGRAITGTTVPERISAGLGFVPEDRLDRGLSPTMTIAENVAATNYRRAHLLRGGLVDPARRDAFAERAIREFDVRGAAPDRAIGQLSGGNMQKLVVAREMARRPRVLVVAQPTRGLDIGAAEFIHSRILEAADAGAAVLLISSELSEVLLLSDRIGVMYRGRMLAVLPRKQAEEERIGILMNGGEAQAA</sequence>
<name>A0ABT1CBJ7_9HYPH</name>
<keyword evidence="2" id="KW-0813">Transport</keyword>
<feature type="domain" description="ABC transporter" evidence="7">
    <location>
        <begin position="265"/>
        <end position="509"/>
    </location>
</feature>
<dbReference type="Proteomes" id="UP001205906">
    <property type="component" value="Unassembled WGS sequence"/>
</dbReference>
<feature type="domain" description="ABC transporter" evidence="7">
    <location>
        <begin position="8"/>
        <end position="244"/>
    </location>
</feature>
<dbReference type="InterPro" id="IPR003593">
    <property type="entry name" value="AAA+_ATPase"/>
</dbReference>
<accession>A0ABT1CBJ7</accession>
<dbReference type="PANTHER" id="PTHR43790">
    <property type="entry name" value="CARBOHYDRATE TRANSPORT ATP-BINDING PROTEIN MG119-RELATED"/>
    <property type="match status" value="1"/>
</dbReference>
<gene>
    <name evidence="8" type="ORF">NGM99_20625</name>
</gene>
<dbReference type="CDD" id="cd03215">
    <property type="entry name" value="ABC_Carb_Monos_II"/>
    <property type="match status" value="1"/>
</dbReference>
<dbReference type="CDD" id="cd03216">
    <property type="entry name" value="ABC_Carb_Monos_I"/>
    <property type="match status" value="1"/>
</dbReference>
<dbReference type="Pfam" id="PF00005">
    <property type="entry name" value="ABC_tran"/>
    <property type="match status" value="2"/>
</dbReference>
<organism evidence="8 9">
    <name type="scientific">Mesorhizobium liriopis</name>
    <dbReference type="NCBI Taxonomy" id="2953882"/>
    <lineage>
        <taxon>Bacteria</taxon>
        <taxon>Pseudomonadati</taxon>
        <taxon>Pseudomonadota</taxon>
        <taxon>Alphaproteobacteria</taxon>
        <taxon>Hyphomicrobiales</taxon>
        <taxon>Phyllobacteriaceae</taxon>
        <taxon>Mesorhizobium</taxon>
    </lineage>
</organism>
<evidence type="ECO:0000256" key="4">
    <source>
        <dbReference type="ARBA" id="ARBA00022737"/>
    </source>
</evidence>
<dbReference type="PROSITE" id="PS00211">
    <property type="entry name" value="ABC_TRANSPORTER_1"/>
    <property type="match status" value="2"/>
</dbReference>
<dbReference type="SUPFAM" id="SSF52540">
    <property type="entry name" value="P-loop containing nucleoside triphosphate hydrolases"/>
    <property type="match status" value="2"/>
</dbReference>
<dbReference type="InterPro" id="IPR027417">
    <property type="entry name" value="P-loop_NTPase"/>
</dbReference>
<dbReference type="InterPro" id="IPR003439">
    <property type="entry name" value="ABC_transporter-like_ATP-bd"/>
</dbReference>
<dbReference type="PANTHER" id="PTHR43790:SF9">
    <property type="entry name" value="GALACTOFURANOSE TRANSPORTER ATP-BINDING PROTEIN YTFR"/>
    <property type="match status" value="1"/>
</dbReference>
<dbReference type="EMBL" id="JAMXQS010000011">
    <property type="protein sequence ID" value="MCO6052196.1"/>
    <property type="molecule type" value="Genomic_DNA"/>
</dbReference>
<keyword evidence="5" id="KW-0547">Nucleotide-binding</keyword>
<evidence type="ECO:0000313" key="9">
    <source>
        <dbReference type="Proteomes" id="UP001205906"/>
    </source>
</evidence>
<keyword evidence="9" id="KW-1185">Reference proteome</keyword>
<dbReference type="PROSITE" id="PS50893">
    <property type="entry name" value="ABC_TRANSPORTER_2"/>
    <property type="match status" value="2"/>
</dbReference>
<comment type="similarity">
    <text evidence="1">Belongs to the ABC transporter superfamily.</text>
</comment>
<keyword evidence="6 8" id="KW-0067">ATP-binding</keyword>
<dbReference type="InterPro" id="IPR017871">
    <property type="entry name" value="ABC_transporter-like_CS"/>
</dbReference>
<dbReference type="Gene3D" id="3.40.50.300">
    <property type="entry name" value="P-loop containing nucleotide triphosphate hydrolases"/>
    <property type="match status" value="2"/>
</dbReference>
<dbReference type="InterPro" id="IPR050107">
    <property type="entry name" value="ABC_carbohydrate_import_ATPase"/>
</dbReference>
<dbReference type="SMART" id="SM00382">
    <property type="entry name" value="AAA"/>
    <property type="match status" value="2"/>
</dbReference>
<evidence type="ECO:0000256" key="3">
    <source>
        <dbReference type="ARBA" id="ARBA00022597"/>
    </source>
</evidence>
<keyword evidence="4" id="KW-0677">Repeat</keyword>
<evidence type="ECO:0000256" key="5">
    <source>
        <dbReference type="ARBA" id="ARBA00022741"/>
    </source>
</evidence>
<reference evidence="8 9" key="1">
    <citation type="submission" date="2022-06" db="EMBL/GenBank/DDBJ databases">
        <title>Mesorhizobium sp. strain RP14 Genome sequencing and assembly.</title>
        <authorList>
            <person name="Kim I."/>
        </authorList>
    </citation>
    <scope>NUCLEOTIDE SEQUENCE [LARGE SCALE GENOMIC DNA]</scope>
    <source>
        <strain evidence="9">RP14(2022)</strain>
    </source>
</reference>
<dbReference type="RefSeq" id="WP_252822489.1">
    <property type="nucleotide sequence ID" value="NZ_JAMXQS010000011.1"/>
</dbReference>
<proteinExistence type="inferred from homology"/>
<evidence type="ECO:0000256" key="6">
    <source>
        <dbReference type="ARBA" id="ARBA00022840"/>
    </source>
</evidence>
<evidence type="ECO:0000259" key="7">
    <source>
        <dbReference type="PROSITE" id="PS50893"/>
    </source>
</evidence>